<dbReference type="PROSITE" id="PS51257">
    <property type="entry name" value="PROKAR_LIPOPROTEIN"/>
    <property type="match status" value="1"/>
</dbReference>
<reference evidence="2 3" key="1">
    <citation type="journal article" date="2019" name="Int. J. Syst. Evol. Microbiol.">
        <title>The Global Catalogue of Microorganisms (GCM) 10K type strain sequencing project: providing services to taxonomists for standard genome sequencing and annotation.</title>
        <authorList>
            <consortium name="The Broad Institute Genomics Platform"/>
            <consortium name="The Broad Institute Genome Sequencing Center for Infectious Disease"/>
            <person name="Wu L."/>
            <person name="Ma J."/>
        </authorList>
    </citation>
    <scope>NUCLEOTIDE SEQUENCE [LARGE SCALE GENOMIC DNA]</scope>
    <source>
        <strain evidence="2 3">JCM 15421</strain>
    </source>
</reference>
<name>A0ABN1IBY6_9GAMM</name>
<comment type="caution">
    <text evidence="2">The sequence shown here is derived from an EMBL/GenBank/DDBJ whole genome shotgun (WGS) entry which is preliminary data.</text>
</comment>
<dbReference type="RefSeq" id="WP_343786488.1">
    <property type="nucleotide sequence ID" value="NZ_BAAAEU010000001.1"/>
</dbReference>
<keyword evidence="3" id="KW-1185">Reference proteome</keyword>
<dbReference type="EMBL" id="BAAAEU010000001">
    <property type="protein sequence ID" value="GAA0705718.1"/>
    <property type="molecule type" value="Genomic_DNA"/>
</dbReference>
<evidence type="ECO:0000313" key="2">
    <source>
        <dbReference type="EMBL" id="GAA0705718.1"/>
    </source>
</evidence>
<proteinExistence type="predicted"/>
<dbReference type="Gene3D" id="3.30.310.170">
    <property type="entry name" value="Outer membrane protein assembly factor BamC"/>
    <property type="match status" value="1"/>
</dbReference>
<organism evidence="2 3">
    <name type="scientific">Dokdonella soli</name>
    <dbReference type="NCBI Taxonomy" id="529810"/>
    <lineage>
        <taxon>Bacteria</taxon>
        <taxon>Pseudomonadati</taxon>
        <taxon>Pseudomonadota</taxon>
        <taxon>Gammaproteobacteria</taxon>
        <taxon>Lysobacterales</taxon>
        <taxon>Rhodanobacteraceae</taxon>
        <taxon>Dokdonella</taxon>
    </lineage>
</organism>
<gene>
    <name evidence="2" type="ORF">GCM10009105_03360</name>
</gene>
<feature type="region of interest" description="Disordered" evidence="1">
    <location>
        <begin position="39"/>
        <end position="59"/>
    </location>
</feature>
<evidence type="ECO:0000313" key="3">
    <source>
        <dbReference type="Proteomes" id="UP001501523"/>
    </source>
</evidence>
<sequence length="221" mass="22473">MRRTPFALLAVLAAGSLLTGCDFMHRHFGHKDAEYRKSVEERPLEVPPDLDTPNSSGALVIPSTSAVSSAASATTTSSAPPASASAAATSSSTQPPALVAPTTAGVALSGGGLHVADTVESTWSRVGLALERSGAATIQGRDEAGRTYTVETTGQTTAEAGWFKRAITLGHAGNKVTAKVGLTVRVSADGAGSKVSIEGATDDASKDAAKSLLETLRKRLS</sequence>
<accession>A0ABN1IBY6</accession>
<evidence type="ECO:0008006" key="4">
    <source>
        <dbReference type="Google" id="ProtNLM"/>
    </source>
</evidence>
<evidence type="ECO:0000256" key="1">
    <source>
        <dbReference type="SAM" id="MobiDB-lite"/>
    </source>
</evidence>
<dbReference type="Proteomes" id="UP001501523">
    <property type="component" value="Unassembled WGS sequence"/>
</dbReference>
<protein>
    <recommendedName>
        <fullName evidence="4">Outer membrane protein assembly factor BamC</fullName>
    </recommendedName>
</protein>
<feature type="region of interest" description="Disordered" evidence="1">
    <location>
        <begin position="72"/>
        <end position="97"/>
    </location>
</feature>
<dbReference type="InterPro" id="IPR042268">
    <property type="entry name" value="BamC_C"/>
</dbReference>